<organism evidence="2 3">
    <name type="scientific">Puccinia coronata f. sp. avenae</name>
    <dbReference type="NCBI Taxonomy" id="200324"/>
    <lineage>
        <taxon>Eukaryota</taxon>
        <taxon>Fungi</taxon>
        <taxon>Dikarya</taxon>
        <taxon>Basidiomycota</taxon>
        <taxon>Pucciniomycotina</taxon>
        <taxon>Pucciniomycetes</taxon>
        <taxon>Pucciniales</taxon>
        <taxon>Pucciniaceae</taxon>
        <taxon>Puccinia</taxon>
    </lineage>
</organism>
<evidence type="ECO:0000313" key="3">
    <source>
        <dbReference type="Proteomes" id="UP000235392"/>
    </source>
</evidence>
<name>A0A2N5U5V1_9BASI</name>
<reference evidence="2 3" key="1">
    <citation type="submission" date="2017-11" db="EMBL/GenBank/DDBJ databases">
        <title>De novo assembly and phasing of dikaryotic genomes from two isolates of Puccinia coronata f. sp. avenae, the causal agent of oat crown rust.</title>
        <authorList>
            <person name="Miller M.E."/>
            <person name="Zhang Y."/>
            <person name="Omidvar V."/>
            <person name="Sperschneider J."/>
            <person name="Schwessinger B."/>
            <person name="Raley C."/>
            <person name="Palmer J.M."/>
            <person name="Garnica D."/>
            <person name="Upadhyaya N."/>
            <person name="Rathjen J."/>
            <person name="Taylor J.M."/>
            <person name="Park R.F."/>
            <person name="Dodds P.N."/>
            <person name="Hirsch C.D."/>
            <person name="Kianian S.F."/>
            <person name="Figueroa M."/>
        </authorList>
    </citation>
    <scope>NUCLEOTIDE SEQUENCE [LARGE SCALE GENOMIC DNA]</scope>
    <source>
        <strain evidence="2">12SD80</strain>
    </source>
</reference>
<feature type="region of interest" description="Disordered" evidence="1">
    <location>
        <begin position="19"/>
        <end position="107"/>
    </location>
</feature>
<dbReference type="Proteomes" id="UP000235392">
    <property type="component" value="Unassembled WGS sequence"/>
</dbReference>
<dbReference type="EMBL" id="PGCI01000227">
    <property type="protein sequence ID" value="PLW33127.1"/>
    <property type="molecule type" value="Genomic_DNA"/>
</dbReference>
<protein>
    <submittedName>
        <fullName evidence="2">Uncharacterized protein</fullName>
    </submittedName>
</protein>
<comment type="caution">
    <text evidence="2">The sequence shown here is derived from an EMBL/GenBank/DDBJ whole genome shotgun (WGS) entry which is preliminary data.</text>
</comment>
<evidence type="ECO:0000313" key="2">
    <source>
        <dbReference type="EMBL" id="PLW33127.1"/>
    </source>
</evidence>
<sequence>MDNHSQPPTGDELTAAAALLEQKRQAAQTYQDARRTQLGNTGTDTGPTDGQTPGGAKPTSTGQAGQSPLGAIIAAMGDTPGKQQINPTLDYHVGCLGRDDSKEDAST</sequence>
<gene>
    <name evidence="2" type="ORF">PCASD_17570</name>
</gene>
<accession>A0A2N5U5V1</accession>
<feature type="compositionally biased region" description="Low complexity" evidence="1">
    <location>
        <begin position="41"/>
        <end position="55"/>
    </location>
</feature>
<dbReference type="AlphaFoldDB" id="A0A2N5U5V1"/>
<evidence type="ECO:0000256" key="1">
    <source>
        <dbReference type="SAM" id="MobiDB-lite"/>
    </source>
</evidence>
<feature type="compositionally biased region" description="Basic and acidic residues" evidence="1">
    <location>
        <begin position="97"/>
        <end position="107"/>
    </location>
</feature>
<proteinExistence type="predicted"/>